<feature type="domain" description="VOC" evidence="1">
    <location>
        <begin position="3"/>
        <end position="121"/>
    </location>
</feature>
<dbReference type="CDD" id="cd07247">
    <property type="entry name" value="SgaA_N_like"/>
    <property type="match status" value="1"/>
</dbReference>
<dbReference type="InterPro" id="IPR037523">
    <property type="entry name" value="VOC_core"/>
</dbReference>
<dbReference type="Proteomes" id="UP000707352">
    <property type="component" value="Unassembled WGS sequence"/>
</dbReference>
<reference evidence="2 3" key="1">
    <citation type="submission" date="2020-03" db="EMBL/GenBank/DDBJ databases">
        <title>The genome sequence of Microvirga sp. c23x22.</title>
        <authorList>
            <person name="Zhang X."/>
        </authorList>
    </citation>
    <scope>NUCLEOTIDE SEQUENCE [LARGE SCALE GENOMIC DNA]</scope>
    <source>
        <strain evidence="3">c23x22</strain>
    </source>
</reference>
<dbReference type="InterPro" id="IPR029068">
    <property type="entry name" value="Glyas_Bleomycin-R_OHBP_Dase"/>
</dbReference>
<dbReference type="PANTHER" id="PTHR33993:SF2">
    <property type="entry name" value="VOC DOMAIN-CONTAINING PROTEIN"/>
    <property type="match status" value="1"/>
</dbReference>
<dbReference type="EMBL" id="JAATJS010000003">
    <property type="protein sequence ID" value="NIX76922.1"/>
    <property type="molecule type" value="Genomic_DNA"/>
</dbReference>
<accession>A0ABX0VAP3</accession>
<name>A0ABX0VAP3_9HYPH</name>
<sequence length="121" mass="13309">MNPVVWFEIPVNDLDKAKAFYEHILGLTLSPMDMGEAKMVFFPMSDQQQPGATGALMKSDGYAPSHNGTVIYFEVPDIEGTLKKVAEKGGKTLVPKMSIGQYGFIAHFEDTEGNRVALHSM</sequence>
<dbReference type="InterPro" id="IPR052164">
    <property type="entry name" value="Anthracycline_SecMetBiosynth"/>
</dbReference>
<dbReference type="Gene3D" id="3.10.180.10">
    <property type="entry name" value="2,3-Dihydroxybiphenyl 1,2-Dioxygenase, domain 1"/>
    <property type="match status" value="1"/>
</dbReference>
<evidence type="ECO:0000313" key="2">
    <source>
        <dbReference type="EMBL" id="NIX76922.1"/>
    </source>
</evidence>
<dbReference type="PANTHER" id="PTHR33993">
    <property type="entry name" value="GLYOXALASE-RELATED"/>
    <property type="match status" value="1"/>
</dbReference>
<dbReference type="SUPFAM" id="SSF54593">
    <property type="entry name" value="Glyoxalase/Bleomycin resistance protein/Dihydroxybiphenyl dioxygenase"/>
    <property type="match status" value="1"/>
</dbReference>
<keyword evidence="3" id="KW-1185">Reference proteome</keyword>
<evidence type="ECO:0000313" key="3">
    <source>
        <dbReference type="Proteomes" id="UP000707352"/>
    </source>
</evidence>
<comment type="caution">
    <text evidence="2">The sequence shown here is derived from an EMBL/GenBank/DDBJ whole genome shotgun (WGS) entry which is preliminary data.</text>
</comment>
<dbReference type="InterPro" id="IPR004360">
    <property type="entry name" value="Glyas_Fos-R_dOase_dom"/>
</dbReference>
<gene>
    <name evidence="2" type="ORF">HB375_09885</name>
</gene>
<organism evidence="2 3">
    <name type="scientific">Microvirga terricola</name>
    <dbReference type="NCBI Taxonomy" id="2719797"/>
    <lineage>
        <taxon>Bacteria</taxon>
        <taxon>Pseudomonadati</taxon>
        <taxon>Pseudomonadota</taxon>
        <taxon>Alphaproteobacteria</taxon>
        <taxon>Hyphomicrobiales</taxon>
        <taxon>Methylobacteriaceae</taxon>
        <taxon>Microvirga</taxon>
    </lineage>
</organism>
<evidence type="ECO:0000259" key="1">
    <source>
        <dbReference type="PROSITE" id="PS51819"/>
    </source>
</evidence>
<dbReference type="RefSeq" id="WP_167672824.1">
    <property type="nucleotide sequence ID" value="NZ_JAATJS010000003.1"/>
</dbReference>
<dbReference type="Pfam" id="PF00903">
    <property type="entry name" value="Glyoxalase"/>
    <property type="match status" value="1"/>
</dbReference>
<proteinExistence type="predicted"/>
<dbReference type="PROSITE" id="PS51819">
    <property type="entry name" value="VOC"/>
    <property type="match status" value="1"/>
</dbReference>
<protein>
    <submittedName>
        <fullName evidence="2">VOC family protein</fullName>
    </submittedName>
</protein>